<evidence type="ECO:0000313" key="14">
    <source>
        <dbReference type="EMBL" id="AUP78610.1"/>
    </source>
</evidence>
<evidence type="ECO:0000256" key="2">
    <source>
        <dbReference type="ARBA" id="ARBA00012438"/>
    </source>
</evidence>
<dbReference type="InterPro" id="IPR003594">
    <property type="entry name" value="HATPase_dom"/>
</dbReference>
<feature type="signal peptide" evidence="12">
    <location>
        <begin position="1"/>
        <end position="22"/>
    </location>
</feature>
<dbReference type="PANTHER" id="PTHR24421">
    <property type="entry name" value="NITRATE/NITRITE SENSOR PROTEIN NARX-RELATED"/>
    <property type="match status" value="1"/>
</dbReference>
<feature type="domain" description="Histidine kinase" evidence="13">
    <location>
        <begin position="521"/>
        <end position="709"/>
    </location>
</feature>
<dbReference type="CDD" id="cd16917">
    <property type="entry name" value="HATPase_UhpB-NarQ-NarX-like"/>
    <property type="match status" value="1"/>
</dbReference>
<keyword evidence="15" id="KW-1185">Reference proteome</keyword>
<gene>
    <name evidence="14" type="ORF">C1H87_07745</name>
</gene>
<dbReference type="GO" id="GO:0016020">
    <property type="term" value="C:membrane"/>
    <property type="evidence" value="ECO:0007669"/>
    <property type="project" value="InterPro"/>
</dbReference>
<organism evidence="14 15">
    <name type="scientific">Flavivirga eckloniae</name>
    <dbReference type="NCBI Taxonomy" id="1803846"/>
    <lineage>
        <taxon>Bacteria</taxon>
        <taxon>Pseudomonadati</taxon>
        <taxon>Bacteroidota</taxon>
        <taxon>Flavobacteriia</taxon>
        <taxon>Flavobacteriales</taxon>
        <taxon>Flavobacteriaceae</taxon>
        <taxon>Flavivirga</taxon>
    </lineage>
</organism>
<dbReference type="Gene3D" id="1.20.5.1930">
    <property type="match status" value="1"/>
</dbReference>
<dbReference type="InterPro" id="IPR005467">
    <property type="entry name" value="His_kinase_dom"/>
</dbReference>
<evidence type="ECO:0000256" key="1">
    <source>
        <dbReference type="ARBA" id="ARBA00000085"/>
    </source>
</evidence>
<dbReference type="Proteomes" id="UP000235826">
    <property type="component" value="Chromosome"/>
</dbReference>
<keyword evidence="11" id="KW-1133">Transmembrane helix</keyword>
<dbReference type="Pfam" id="PF02518">
    <property type="entry name" value="HATPase_c"/>
    <property type="match status" value="1"/>
</dbReference>
<evidence type="ECO:0000256" key="12">
    <source>
        <dbReference type="SAM" id="SignalP"/>
    </source>
</evidence>
<dbReference type="InterPro" id="IPR036890">
    <property type="entry name" value="HATPase_C_sf"/>
</dbReference>
<dbReference type="EC" id="2.7.13.3" evidence="2"/>
<dbReference type="SUPFAM" id="SSF55874">
    <property type="entry name" value="ATPase domain of HSP90 chaperone/DNA topoisomerase II/histidine kinase"/>
    <property type="match status" value="1"/>
</dbReference>
<dbReference type="KEGG" id="fek:C1H87_07745"/>
<dbReference type="Pfam" id="PF13424">
    <property type="entry name" value="TPR_12"/>
    <property type="match status" value="1"/>
</dbReference>
<dbReference type="GO" id="GO:0005524">
    <property type="term" value="F:ATP binding"/>
    <property type="evidence" value="ECO:0007669"/>
    <property type="project" value="UniProtKB-KW"/>
</dbReference>
<dbReference type="InterPro" id="IPR011712">
    <property type="entry name" value="Sig_transdc_His_kin_sub3_dim/P"/>
</dbReference>
<keyword evidence="9" id="KW-0802">TPR repeat</keyword>
<name>A0A2K9PNG5_9FLAO</name>
<dbReference type="EMBL" id="CP025791">
    <property type="protein sequence ID" value="AUP78610.1"/>
    <property type="molecule type" value="Genomic_DNA"/>
</dbReference>
<dbReference type="PANTHER" id="PTHR24421:SF10">
    <property type="entry name" value="NITRATE_NITRITE SENSOR PROTEIN NARQ"/>
    <property type="match status" value="1"/>
</dbReference>
<evidence type="ECO:0000256" key="11">
    <source>
        <dbReference type="SAM" id="Phobius"/>
    </source>
</evidence>
<dbReference type="InterPro" id="IPR050482">
    <property type="entry name" value="Sensor_HK_TwoCompSys"/>
</dbReference>
<dbReference type="SUPFAM" id="SSF48452">
    <property type="entry name" value="TPR-like"/>
    <property type="match status" value="1"/>
</dbReference>
<evidence type="ECO:0000256" key="6">
    <source>
        <dbReference type="ARBA" id="ARBA00022777"/>
    </source>
</evidence>
<reference evidence="14 15" key="1">
    <citation type="submission" date="2018-01" db="EMBL/GenBank/DDBJ databases">
        <title>Complete genome sequence of Flavivirga eckloniae ECD14 isolated from seaweed Ecklonia cava.</title>
        <authorList>
            <person name="Lee J.H."/>
            <person name="Baik K.S."/>
            <person name="Seong C.N."/>
        </authorList>
    </citation>
    <scope>NUCLEOTIDE SEQUENCE [LARGE SCALE GENOMIC DNA]</scope>
    <source>
        <strain evidence="14 15">ECD14</strain>
    </source>
</reference>
<feature type="repeat" description="TPR" evidence="9">
    <location>
        <begin position="241"/>
        <end position="274"/>
    </location>
</feature>
<keyword evidence="3" id="KW-0597">Phosphoprotein</keyword>
<dbReference type="GO" id="GO:0046983">
    <property type="term" value="F:protein dimerization activity"/>
    <property type="evidence" value="ECO:0007669"/>
    <property type="project" value="InterPro"/>
</dbReference>
<keyword evidence="12" id="KW-0732">Signal</keyword>
<feature type="chain" id="PRO_5014908001" description="histidine kinase" evidence="12">
    <location>
        <begin position="23"/>
        <end position="715"/>
    </location>
</feature>
<dbReference type="Pfam" id="PF07730">
    <property type="entry name" value="HisKA_3"/>
    <property type="match status" value="1"/>
</dbReference>
<dbReference type="PROSITE" id="PS50005">
    <property type="entry name" value="TPR"/>
    <property type="match status" value="2"/>
</dbReference>
<keyword evidence="8" id="KW-0902">Two-component regulatory system</keyword>
<evidence type="ECO:0000259" key="13">
    <source>
        <dbReference type="PROSITE" id="PS50109"/>
    </source>
</evidence>
<keyword evidence="4" id="KW-0808">Transferase</keyword>
<proteinExistence type="predicted"/>
<dbReference type="SMART" id="SM00028">
    <property type="entry name" value="TPR"/>
    <property type="match status" value="4"/>
</dbReference>
<evidence type="ECO:0000256" key="7">
    <source>
        <dbReference type="ARBA" id="ARBA00022840"/>
    </source>
</evidence>
<evidence type="ECO:0000256" key="8">
    <source>
        <dbReference type="ARBA" id="ARBA00023012"/>
    </source>
</evidence>
<keyword evidence="5" id="KW-0547">Nucleotide-binding</keyword>
<feature type="repeat" description="TPR" evidence="9">
    <location>
        <begin position="201"/>
        <end position="234"/>
    </location>
</feature>
<evidence type="ECO:0000313" key="15">
    <source>
        <dbReference type="Proteomes" id="UP000235826"/>
    </source>
</evidence>
<keyword evidence="6 14" id="KW-0418">Kinase</keyword>
<keyword evidence="11" id="KW-0472">Membrane</keyword>
<evidence type="ECO:0000256" key="9">
    <source>
        <dbReference type="PROSITE-ProRule" id="PRU00339"/>
    </source>
</evidence>
<keyword evidence="7" id="KW-0067">ATP-binding</keyword>
<dbReference type="Pfam" id="PF13374">
    <property type="entry name" value="TPR_10"/>
    <property type="match status" value="1"/>
</dbReference>
<dbReference type="Gene3D" id="1.25.40.10">
    <property type="entry name" value="Tetratricopeptide repeat domain"/>
    <property type="match status" value="2"/>
</dbReference>
<evidence type="ECO:0000256" key="5">
    <source>
        <dbReference type="ARBA" id="ARBA00022741"/>
    </source>
</evidence>
<evidence type="ECO:0000256" key="3">
    <source>
        <dbReference type="ARBA" id="ARBA00022553"/>
    </source>
</evidence>
<keyword evidence="10" id="KW-0175">Coiled coil</keyword>
<dbReference type="InterPro" id="IPR019734">
    <property type="entry name" value="TPR_rpt"/>
</dbReference>
<comment type="catalytic activity">
    <reaction evidence="1">
        <text>ATP + protein L-histidine = ADP + protein N-phospho-L-histidine.</text>
        <dbReference type="EC" id="2.7.13.3"/>
    </reaction>
</comment>
<dbReference type="GO" id="GO:0000155">
    <property type="term" value="F:phosphorelay sensor kinase activity"/>
    <property type="evidence" value="ECO:0007669"/>
    <property type="project" value="InterPro"/>
</dbReference>
<protein>
    <recommendedName>
        <fullName evidence="2">histidine kinase</fullName>
        <ecNumber evidence="2">2.7.13.3</ecNumber>
    </recommendedName>
</protein>
<dbReference type="PROSITE" id="PS50109">
    <property type="entry name" value="HIS_KIN"/>
    <property type="match status" value="1"/>
</dbReference>
<keyword evidence="11" id="KW-0812">Transmembrane</keyword>
<evidence type="ECO:0000256" key="10">
    <source>
        <dbReference type="SAM" id="Coils"/>
    </source>
</evidence>
<dbReference type="Gene3D" id="3.30.565.10">
    <property type="entry name" value="Histidine kinase-like ATPase, C-terminal domain"/>
    <property type="match status" value="1"/>
</dbReference>
<accession>A0A2K9PNG5</accession>
<feature type="coiled-coil region" evidence="10">
    <location>
        <begin position="356"/>
        <end position="422"/>
    </location>
</feature>
<dbReference type="InterPro" id="IPR011990">
    <property type="entry name" value="TPR-like_helical_dom_sf"/>
</dbReference>
<sequence>MLRFLRKLVVINLYTMSLFLLAQANGDVKPHIKKSIDIEYKEKEKIDQAFNLLNNNKEKEAREIAHNLLLKRKLDTRSKTNANLLLAHYFNNRELIDSSLFYANQTLKVGALVENDSLKDRLYGLVYNLFAINYKKKGLYEESSKWHIKGIDISQKYNETNLYYTHTHGLANAYREMGNYSRSLKLFKECLTYKGDKEIIYGSLINIGTIYSKLKDYKSSNEYYQKALKLVREDERYSALVVIKINMATNYQDQNDFNKAITLYNEAIEIAEKKEYKQLALIARLKIGSIYVDLENYKNAEMVYSSGLHDAVELGYLNEEKIIYDNLKDIYIEQHDYKKALHCATQSFRVKDSINKLQKDKEIDELEVQYKTLQKEKEIKVLQVENYNRKLELKNQDEAIKNLKLQQEVEKKENENQILSFQNASEKKLNEIALLKKDQEIQETELIREKSIKNTILYSFLILLIPIIGLLIIYYQKLQTQSELNKKQEEISEQKISSLIKDQELKVIKASIKGQDKERKRIAQELHDSIGGNLAAIKLKLNNSINNNTETGYLSTINNQIDDTYELVRSLSHNLIPKKFIENKFCDVLEEYINSIWGSNSAFTVYPRKKVDLLDENLQIEIFKIIQELTTNTIKHAKANYIELQINLIENELNIMFEDNGIGFNLKNNKEGIGFKNIKNRLNKFHGTLHVDSRINRGTIINIETPTLTKNKNEV</sequence>
<dbReference type="AlphaFoldDB" id="A0A2K9PNG5"/>
<evidence type="ECO:0000256" key="4">
    <source>
        <dbReference type="ARBA" id="ARBA00022679"/>
    </source>
</evidence>
<feature type="transmembrane region" description="Helical" evidence="11">
    <location>
        <begin position="456"/>
        <end position="475"/>
    </location>
</feature>